<comment type="similarity">
    <text evidence="4">Belongs to the dynein heavy chain family.</text>
</comment>
<dbReference type="PANTHER" id="PTHR46961">
    <property type="entry name" value="DYNEIN HEAVY CHAIN 1, AXONEMAL-LIKE PROTEIN"/>
    <property type="match status" value="1"/>
</dbReference>
<dbReference type="GO" id="GO:1902850">
    <property type="term" value="P:microtubule cytoskeleton organization involved in mitosis"/>
    <property type="evidence" value="ECO:0007669"/>
    <property type="project" value="UniProtKB-ARBA"/>
</dbReference>
<dbReference type="InterPro" id="IPR041658">
    <property type="entry name" value="AAA_lid_11"/>
</dbReference>
<evidence type="ECO:0000256" key="14">
    <source>
        <dbReference type="ARBA" id="ARBA00023017"/>
    </source>
</evidence>
<name>A0A182JE49_ANOAO</name>
<dbReference type="InterPro" id="IPR041228">
    <property type="entry name" value="Dynein_C"/>
</dbReference>
<dbReference type="Pfam" id="PF03028">
    <property type="entry name" value="Dynein_heavy"/>
    <property type="match status" value="1"/>
</dbReference>
<evidence type="ECO:0000259" key="22">
    <source>
        <dbReference type="SMART" id="SM00382"/>
    </source>
</evidence>
<evidence type="ECO:0000256" key="2">
    <source>
        <dbReference type="ARBA" id="ARBA00004202"/>
    </source>
</evidence>
<dbReference type="FunFam" id="3.40.50.300:FF:000996">
    <property type="entry name" value="Cytoplasmic dynein heavy chain"/>
    <property type="match status" value="1"/>
</dbReference>
<dbReference type="PANTHER" id="PTHR46961:SF8">
    <property type="entry name" value="DYNEIN AXONEMAL HEAVY CHAIN 7"/>
    <property type="match status" value="1"/>
</dbReference>
<dbReference type="Pfam" id="PF12780">
    <property type="entry name" value="AAA_8"/>
    <property type="match status" value="1"/>
</dbReference>
<keyword evidence="6" id="KW-0217">Developmental protein</keyword>
<dbReference type="InterPro" id="IPR027417">
    <property type="entry name" value="P-loop_NTPase"/>
</dbReference>
<sequence>MHRISILFLMIVALDPARSSGIIDLMCESDHDCEAFRSATVNSTCVEEHCRCTDLGQDNNTTECKPLVNRVSNQIGGQCPCQVANSFCHEQTHRCVCKDGFLPSRVEKKCVHRSVQLGGECEESEQCYHRDHFAECDSVKQVCQCQPHFVIYEGSCHSIIAVANLSKPCESNEECSNGTAGDALCHDGQCICGSGFVVDTTNSSCLAVAELEQPCTDSNQCIATLGVGSICYQQRCVCDSNHFQFPVHASDATSGQQKIQNICERKIVHGDSCNDDQNCYQFHLGPHEQTMECFMNACVCLPGYNEKNNVCFKTIEFFGVTVLENGDVIKEFLQNDDVTVLAAVSVDGEVLLQNVVPVEDQYGLLFYKIPNLDFSGHSGPAKIGLLTLEGGLSKSIYNTLQRVFSPYILKKCEYPTEIRGLLQNLHSSLGLSLGLTESGILSLQDEVGFWLHKAKSLPTKADREAARSFASILEKISEQFGETEAMSLSKLDEMIDVCQTALDEIWHLPNHYPQNRMCSIFDMISVRVVTSCSEHLTELDMWDIGTVTQDDAIGHVRETLDSWIQTFDSLTRLFWPNYEPHPWLGEPYRSKLLSKFQSRYKEILEIRHVKDLLYALFFESEKYFPLVNEVALPFHGMNMYDLTPLGNKRWETAKAKMEHALAKIDESAAFILQQKILETGGNPRHAVMVFNRYREILTRPLVLETLAPERNQIFRNVDSMLRELRELLSGTNFTESDVTPIVAETRCYRVVEDELAQLETIVGSLCRDREGQAEVLKRIVEFKEEMQALVRGNFETWTENSMMAIRDGVLSLRENQPVVVFDKTDNQLMKVTFGPKLVTFIDEARQLQNLGLKHSPEILRNVTHSMRFVAHARRLQQVATFHNTIGGVMVPCIRPIMLKNAIEFSKLVKSESVSWSEEESVERYIEALQDAVKRLLKDNNLLTGYHEQARKAILKLMDTDLIRQAAVWKEEIRGLREIVVSMERQGYGNLNPFKLHWDHQLYKVLEYQYISGLLDVHQKLPEIHVDLIFRQQRIQFRPTLEEIKSRYYSQVRRFIEKPVNFKGLSDQSAALFKIMIDRNYQHFGVIYEKAEIVFRQLQEFRDSWLPFVALGMVDLEQLCTIHCTSWQHWDNNFRACKRFSQQLARVQEREKEIDCLLINYAPLCSDIEALSRRYWEALAGSLRASILDSIAEIQEYLAYSFNVLQNIPQDELGIAESSAKYEKIIHELPKMSELMKALQGKDSCLAGWCKERVSALGGILLQWNQLQPLIDNHQTLLQGRLDIIKENILRQIHELNDEAEKFSIRWESTIKDLETNESADMSLFRDRQSQWKQILTKRETLNKQTEKFNISVPREFNEIFTNLEHDITEQGKNWEIFNEFLTDYDTVANEEWTIYRRRPHILTDFLGRWDKAHSAQSQISVASARISATIDRYKGALPVLATLQSDALIEKHWAKLCMMLAIDSRSLHDLCLGDVLAASDRLQEQAGEIQTIVRGAASEHVIRQAIVELEQWSVTAMLKLTDYTDSKGAPMKLIKDYVETLNKIGDNQFLLQSAKNSTSFESFSDQADVWEEKLNNLDYIVTHLGQIQKRWIYLEPIFGVGTLKREEAVFRSIDKNFRYIMKEVADDARVVSLNRINNILSIIDTLQGQITRCQNALSTYIKSKRNAFSRFYFLSDDDLLELLGQSSKETIIQKHIRKLFPGVYRLLLEGDGSASVVIGFASEEGDEVKLLQPIAVVGVPVEDWLAMLVDRIKQTLQHSIGQCVQGPDSFDLGTIERFPMQVICLANAVHFTRRAEKAIIGMQLANLKQHVQNEISKYSTLLQQSQGQLTSVKLRALLIDLVTQQTTVDYLMAHNVTNANDWYWLQQLKFYADSKANVTVRMVHAEFRYSYEFLGNYNKLVYTSLAHNCYLTLTQAMHLGLGGNPFGPAGTGKTECVKSLGAMLGRLVLVFNCDENIDTAAMALILSGLARCGAWGCFDEFNRLQEATLSSISMLIQPLHRALKDKRTEVTMNGETIPLDQHCCVFVTLNPAGEEYGGRQQLPLNLQALFRPIAMQAPRPQQIARVTLFVEGFVQAERIGAQIVELFELAQRILSRQRHYDWGLRELKSVLLACGGALKATEGRTRTYEQEAGLVVNVIRSNLMCRLTVSDAKRFDVLLANVFPDIPIAGGSDVELREKLADAFSLLGQQQNERQIEKCLELHAQLQKRMGVVVIGPPQSGKTTIIGLLKEALVAQGRVIRIHTISPKSMNRMQLLGKLDPDTRQWSDGVLTSMAVAVNAEPRNVTSWIICDGDVDPEWIEALNSVLDDNRLLTLPSGWRIQFGSNVNFIFETHDLSTASPATISRMGIINLNAEDLPYQLIVSGWLARHDTLQLKPYIDQYLYRAIDWIDGHKELPTGYSLVSLAQSALVAIECAKTADQFCTDLLCGLNGVLGLAAKNSLSNQVYAWADIAITDGSVAEFHYYNSFRDMIEMYGTDDITGAAIENGTYVNVLVRTPLMKLNSDLLKRIIASKERQVALLVGPSGNGKSLLLQTIVGEFSGYQLVTINCSAQLTTANILYTLKQNSLIVTTVKGKEYRPNFSRIVLYLKNIDLCPVDCWGTCEVVELLLQLIHRHGFYSDGVEWICVSGVQVCASMTDLGKTALSPRFLSISRLVRFGYPSEQDMESIVRSILLPVYNQLAKGTVRVKLHELVRAIINVYLKINAQFQHGEATHYRFTPKMIEQWISGLLFYPEENFGRALQHECQRIFRDRLVSLEERQQLDDILREEFRMLEQLSASEWFVPKEGAQRRGELQMVSSDEWRQAVDHSVAICSAESVIIDLPMSDAFCATVAAICRALSRPCANLVLTGRAGSGRLQALYTACTLLNVRVAFPQMSRHYSMGEFNNDLKMVLQNAALENEPVAFVLHHAITGYLPDAMKTCEAILAGGDLVDFFGDDLENIAAPLKPQAALESFQMSLAAYFLQRLRVNFHLVVVLESGSPTVRTLFESYPALYQKSEMIWMLPGCVSRMEDLRSYLHGIGRTTAGGDTASGSQQEGGVIVPLPAYFNDLIDLSLTEWSLCPLRRLHLMRAYFHLYAQEKTGKEQYKAKIQIGVNKLSETHRVVEQLKIEAQEKQHALAEKRKLANQSLEMISSTMHSANDKKTELLELQRQTQESSEKLIERKRAIEEELSLVEPTLREASSAVGQIKTEALSEIRSLRAPPEIVRDILEGVLRLMGIRDTSWNSMKTFLAKRGVKEDIRSLDPSRIGPENCAAVEKLLQAKADSYEQRNAKRASAAAAPLAAWVIANVKYAKVMQSIKPLEREQNQLKENLDQAQTEMQSLSSGLDNVNDTVRSLSEQLNVYTQEAAMLEIKLDDAKNTLHTAEILVQSLNSEYTSWSKELDELNHAIKHLDGRCFMTALNMTQLSQMSLEERRSCMTKVGQLTNTSMFDMDQELITNQDKIIWESMGLTADQQYRENACMLVKYLSLPYASTPIPLLVDPSEYGQRWLTNYLSYLGRTCELTSQGADRFAYSLELAVRFGKILLVKNVNAIEPPLLSLFCTAVQSRFNKRLLQVGNKTIDLHDDFKLILITQNETLTMGEELRAQLMTLRFNTTTAGLTDVLTSKWVHAQQPEIERKRTELLQEEGKLMKEKLNLQDKLLQELSSAQGDLLKNEPLLNTLNSIKGSAGAIEKALEEFTHVRYTIMQHYTQRAVLSGMAARLYMGIRRFYAINVGKYVTIFLSVIDNDKHTGQEELYRILVRRVYSLLSRSIPKDEQIILGLNVCKQAFPELLPEREWESFVHNFTNVEATGGDGHCPTWIRPELSGKVTALQSLLPELYRRLELENEAPWRKYIEADETPVAPVSLSEFQQILIAQVLRPDLLIKTIHRSVRNMLGVKTLYSTRPSIKCLAEESSPAEPLLLVTASGMDPAEEIREHARQTAGIGLAKYSEFAIGKGQEMEALKLVKDAANTGSWICIKNVHTVPSFLVGTLDDALKTITLADGFRLWLTSETDQHIGEVFLKKCLKVLYEPPAGLKHKLKLLMEQHADAVGAKRRDYKTIKLYVGLFLLHSIVQERRSYIPQGWSKRYDFSDADLRTAMDMIQYVESAASGTSQRIPWPLVQGLCEKLSYGGRIDNEQDFTRLECLIREFIDEKIMTSRWQPMFLNITVPNSSHVEDYVKAFDQLPDTDSPTLYGIPASTNASRDLIFCRNTLKVLRSQYFSSGTVQNFEKRLRPIVGLWQKLSATASSSSSPSSPTIVRLDSLIERSRDSTEPWTIFIASELTVARNLHATIDDNFQALKVALKDAGLLNAKDRSLLTTICDNLVPVQWRRIWSGPKTFIEYLRAVTWKTQHAERMFSSLLERQSIEQVDFNHLFNVQAMLTALKLCRSKQRAISTTELTLCATFGVRGGAAKKGGIMVAPLLIDGGTLKQTKLAIQLSTTDVNTTGQFELNYEAREGTAATKATRDDVLPVPLYNNISRDVLLCTIAMDVAPGLSKTAIISAGIALIIPESYQ</sequence>
<dbReference type="Gene3D" id="1.20.920.20">
    <property type="match status" value="1"/>
</dbReference>
<dbReference type="SMART" id="SM00382">
    <property type="entry name" value="AAA"/>
    <property type="match status" value="3"/>
</dbReference>
<dbReference type="InterPro" id="IPR026983">
    <property type="entry name" value="DHC"/>
</dbReference>
<dbReference type="EnsemblMetazoa" id="AATE016383-RA">
    <property type="protein sequence ID" value="AATE016383-PA.1"/>
    <property type="gene ID" value="AATE016383"/>
</dbReference>
<evidence type="ECO:0000256" key="9">
    <source>
        <dbReference type="ARBA" id="ARBA00022701"/>
    </source>
</evidence>
<dbReference type="InterPro" id="IPR024743">
    <property type="entry name" value="Dynein_HC_stalk"/>
</dbReference>
<dbReference type="GO" id="GO:0005929">
    <property type="term" value="C:cilium"/>
    <property type="evidence" value="ECO:0007669"/>
    <property type="project" value="UniProtKB-SubCell"/>
</dbReference>
<keyword evidence="16" id="KW-0969">Cilium</keyword>
<dbReference type="Pfam" id="PF12777">
    <property type="entry name" value="MT"/>
    <property type="match status" value="1"/>
</dbReference>
<dbReference type="GO" id="GO:0030286">
    <property type="term" value="C:dynein complex"/>
    <property type="evidence" value="ECO:0007669"/>
    <property type="project" value="UniProtKB-KW"/>
</dbReference>
<dbReference type="InterPro" id="IPR043160">
    <property type="entry name" value="Dynein_C_barrel"/>
</dbReference>
<dbReference type="SUPFAM" id="SSF57997">
    <property type="entry name" value="Tropomyosin"/>
    <property type="match status" value="1"/>
</dbReference>
<evidence type="ECO:0000256" key="18">
    <source>
        <dbReference type="ARBA" id="ARBA00023175"/>
    </source>
</evidence>
<dbReference type="GO" id="GO:0005524">
    <property type="term" value="F:ATP binding"/>
    <property type="evidence" value="ECO:0007669"/>
    <property type="project" value="UniProtKB-KW"/>
</dbReference>
<keyword evidence="14" id="KW-0243">Dynein</keyword>
<dbReference type="Gene3D" id="1.10.8.720">
    <property type="entry name" value="Region D6 of dynein motor"/>
    <property type="match status" value="1"/>
</dbReference>
<dbReference type="Gene3D" id="1.20.1270.280">
    <property type="match status" value="1"/>
</dbReference>
<feature type="domain" description="AAA+ ATPase" evidence="22">
    <location>
        <begin position="2515"/>
        <end position="2659"/>
    </location>
</feature>
<dbReference type="GO" id="GO:0005938">
    <property type="term" value="C:cell cortex"/>
    <property type="evidence" value="ECO:0007669"/>
    <property type="project" value="UniProtKB-ARBA"/>
</dbReference>
<dbReference type="InterPro" id="IPR035699">
    <property type="entry name" value="AAA_6"/>
</dbReference>
<dbReference type="GO" id="GO:0030030">
    <property type="term" value="P:cell projection organization"/>
    <property type="evidence" value="ECO:0007669"/>
    <property type="project" value="UniProtKB-KW"/>
</dbReference>
<dbReference type="InterPro" id="IPR013594">
    <property type="entry name" value="Dynein_heavy_tail"/>
</dbReference>
<keyword evidence="19" id="KW-0206">Cytoskeleton</keyword>
<dbReference type="GO" id="GO:0030473">
    <property type="term" value="P:nuclear migration along microtubule"/>
    <property type="evidence" value="ECO:0007669"/>
    <property type="project" value="UniProtKB-ARBA"/>
</dbReference>
<dbReference type="FunFam" id="3.40.50.300:FF:002862">
    <property type="entry name" value="Dynein heavy chain family protein"/>
    <property type="match status" value="1"/>
</dbReference>
<dbReference type="GO" id="GO:0000070">
    <property type="term" value="P:mitotic sister chromatid segregation"/>
    <property type="evidence" value="ECO:0007669"/>
    <property type="project" value="UniProtKB-ARBA"/>
</dbReference>
<dbReference type="SUPFAM" id="SSF52540">
    <property type="entry name" value="P-loop containing nucleoside triphosphate hydrolases"/>
    <property type="match status" value="3"/>
</dbReference>
<dbReference type="Pfam" id="PF18199">
    <property type="entry name" value="Dynein_C"/>
    <property type="match status" value="1"/>
</dbReference>
<evidence type="ECO:0000256" key="7">
    <source>
        <dbReference type="ARBA" id="ARBA00022475"/>
    </source>
</evidence>
<keyword evidence="8" id="KW-0963">Cytoplasm</keyword>
<evidence type="ECO:0000256" key="8">
    <source>
        <dbReference type="ARBA" id="ARBA00022490"/>
    </source>
</evidence>
<dbReference type="GO" id="GO:0045505">
    <property type="term" value="F:dynein intermediate chain binding"/>
    <property type="evidence" value="ECO:0007669"/>
    <property type="project" value="InterPro"/>
</dbReference>
<keyword evidence="12" id="KW-0970">Cilium biogenesis/degradation</keyword>
<dbReference type="Pfam" id="PF12781">
    <property type="entry name" value="AAA_9"/>
    <property type="match status" value="1"/>
</dbReference>
<dbReference type="GO" id="GO:0051959">
    <property type="term" value="F:dynein light intermediate chain binding"/>
    <property type="evidence" value="ECO:0007669"/>
    <property type="project" value="InterPro"/>
</dbReference>
<dbReference type="Pfam" id="PF08385">
    <property type="entry name" value="DHC_N1"/>
    <property type="match status" value="1"/>
</dbReference>
<dbReference type="Pfam" id="PF12775">
    <property type="entry name" value="AAA_7"/>
    <property type="match status" value="1"/>
</dbReference>
<dbReference type="Pfam" id="PF22597">
    <property type="entry name" value="DYN_lid"/>
    <property type="match status" value="1"/>
</dbReference>
<dbReference type="STRING" id="41427.A0A182JE49"/>
<dbReference type="InterPro" id="IPR042222">
    <property type="entry name" value="Dynein_2_N"/>
</dbReference>
<dbReference type="Pfam" id="PF18198">
    <property type="entry name" value="AAA_lid_11"/>
    <property type="match status" value="1"/>
</dbReference>
<organism evidence="23">
    <name type="scientific">Anopheles atroparvus</name>
    <name type="common">European mosquito</name>
    <dbReference type="NCBI Taxonomy" id="41427"/>
    <lineage>
        <taxon>Eukaryota</taxon>
        <taxon>Metazoa</taxon>
        <taxon>Ecdysozoa</taxon>
        <taxon>Arthropoda</taxon>
        <taxon>Hexapoda</taxon>
        <taxon>Insecta</taxon>
        <taxon>Pterygota</taxon>
        <taxon>Neoptera</taxon>
        <taxon>Endopterygota</taxon>
        <taxon>Diptera</taxon>
        <taxon>Nematocera</taxon>
        <taxon>Culicoidea</taxon>
        <taxon>Culicidae</taxon>
        <taxon>Anophelinae</taxon>
        <taxon>Anopheles</taxon>
    </lineage>
</organism>
<keyword evidence="20" id="KW-0966">Cell projection</keyword>
<comment type="subcellular location">
    <subcellularLocation>
        <location evidence="2">Cell membrane</location>
        <topology evidence="2">Peripheral membrane protein</topology>
    </subcellularLocation>
    <subcellularLocation>
        <location evidence="1">Cell projection</location>
        <location evidence="1">Cilium</location>
    </subcellularLocation>
    <subcellularLocation>
        <location evidence="3">Cytoplasm</location>
        <location evidence="3">Cytoskeleton</location>
    </subcellularLocation>
</comment>
<dbReference type="Gene3D" id="1.10.8.710">
    <property type="match status" value="1"/>
</dbReference>
<dbReference type="InterPro" id="IPR035706">
    <property type="entry name" value="AAA_9"/>
</dbReference>
<dbReference type="Pfam" id="PF08393">
    <property type="entry name" value="DHC_N2"/>
    <property type="match status" value="1"/>
</dbReference>
<dbReference type="Gene3D" id="1.20.58.1120">
    <property type="match status" value="1"/>
</dbReference>
<dbReference type="InterPro" id="IPR042228">
    <property type="entry name" value="Dynein_linker_3"/>
</dbReference>
<keyword evidence="7" id="KW-1003">Cell membrane</keyword>
<dbReference type="InterPro" id="IPR024317">
    <property type="entry name" value="Dynein_heavy_chain_D4_dom"/>
</dbReference>
<dbReference type="GO" id="GO:0000235">
    <property type="term" value="C:astral microtubule"/>
    <property type="evidence" value="ECO:0007669"/>
    <property type="project" value="UniProtKB-ARBA"/>
</dbReference>
<keyword evidence="9" id="KW-0493">Microtubule</keyword>
<evidence type="ECO:0000256" key="4">
    <source>
        <dbReference type="ARBA" id="ARBA00008887"/>
    </source>
</evidence>
<evidence type="ECO:0000256" key="1">
    <source>
        <dbReference type="ARBA" id="ARBA00004138"/>
    </source>
</evidence>
<evidence type="ECO:0000256" key="20">
    <source>
        <dbReference type="ARBA" id="ARBA00023273"/>
    </source>
</evidence>
<evidence type="ECO:0000256" key="17">
    <source>
        <dbReference type="ARBA" id="ARBA00023136"/>
    </source>
</evidence>
<dbReference type="Gene3D" id="3.10.490.20">
    <property type="match status" value="1"/>
</dbReference>
<dbReference type="InterPro" id="IPR054354">
    <property type="entry name" value="DYNC2H1-like_lid"/>
</dbReference>
<keyword evidence="11" id="KW-0547">Nucleotide-binding</keyword>
<keyword evidence="17" id="KW-0472">Membrane</keyword>
<dbReference type="FunFam" id="1.20.920.20:FF:000002">
    <property type="entry name" value="Cytoplasmic dynein 1 heavy chain"/>
    <property type="match status" value="1"/>
</dbReference>
<dbReference type="InterPro" id="IPR013602">
    <property type="entry name" value="Dynein_heavy_linker"/>
</dbReference>
<evidence type="ECO:0000256" key="12">
    <source>
        <dbReference type="ARBA" id="ARBA00022794"/>
    </source>
</evidence>
<dbReference type="GO" id="GO:0008569">
    <property type="term" value="F:minus-end-directed microtubule motor activity"/>
    <property type="evidence" value="ECO:0007669"/>
    <property type="project" value="InterPro"/>
</dbReference>
<dbReference type="Gene3D" id="1.20.140.100">
    <property type="entry name" value="Dynein heavy chain, N-terminal domain 2"/>
    <property type="match status" value="1"/>
</dbReference>
<keyword evidence="13" id="KW-0067">ATP-binding</keyword>
<dbReference type="InterPro" id="IPR049400">
    <property type="entry name" value="DYNC2H1_AAA_dom"/>
</dbReference>
<dbReference type="Gene3D" id="3.20.180.20">
    <property type="entry name" value="Dynein heavy chain, N-terminal domain 2"/>
    <property type="match status" value="1"/>
</dbReference>
<evidence type="ECO:0000256" key="16">
    <source>
        <dbReference type="ARBA" id="ARBA00023069"/>
    </source>
</evidence>
<keyword evidence="10" id="KW-0677">Repeat</keyword>
<dbReference type="InterPro" id="IPR043157">
    <property type="entry name" value="Dynein_AAA1S"/>
</dbReference>
<dbReference type="InterPro" id="IPR042219">
    <property type="entry name" value="AAA_lid_11_sf"/>
</dbReference>
<dbReference type="FunFam" id="1.20.58.1120:FF:000022">
    <property type="entry name" value="DHC7 protein"/>
    <property type="match status" value="1"/>
</dbReference>
<dbReference type="InterPro" id="IPR003593">
    <property type="entry name" value="AAA+_ATPase"/>
</dbReference>
<evidence type="ECO:0000256" key="19">
    <source>
        <dbReference type="ARBA" id="ARBA00023212"/>
    </source>
</evidence>
<dbReference type="InterPro" id="IPR004273">
    <property type="entry name" value="Dynein_heavy_D6_P-loop"/>
</dbReference>
<protein>
    <recommendedName>
        <fullName evidence="21">Cytoplasmic dynein 2 heavy chain 1</fullName>
    </recommendedName>
    <alternativeName>
        <fullName evidence="5">Dynein heavy chain, cytoplasmic</fullName>
    </alternativeName>
</protein>
<dbReference type="Pfam" id="PF01683">
    <property type="entry name" value="EB"/>
    <property type="match status" value="1"/>
</dbReference>
<evidence type="ECO:0000256" key="11">
    <source>
        <dbReference type="ARBA" id="ARBA00022741"/>
    </source>
</evidence>
<evidence type="ECO:0000256" key="15">
    <source>
        <dbReference type="ARBA" id="ARBA00023054"/>
    </source>
</evidence>
<keyword evidence="18" id="KW-0505">Motor protein</keyword>
<dbReference type="GO" id="GO:0005886">
    <property type="term" value="C:plasma membrane"/>
    <property type="evidence" value="ECO:0007669"/>
    <property type="project" value="UniProtKB-SubCell"/>
</dbReference>
<dbReference type="Pfam" id="PF21264">
    <property type="entry name" value="DYNC2H1_AAA_dom"/>
    <property type="match status" value="1"/>
</dbReference>
<dbReference type="FunFam" id="3.20.180.20:FF:000002">
    <property type="entry name" value="Cytoplasmic dynein heavy chain 1"/>
    <property type="match status" value="1"/>
</dbReference>
<keyword evidence="15" id="KW-0175">Coiled coil</keyword>
<dbReference type="Gene3D" id="3.40.50.300">
    <property type="entry name" value="P-loop containing nucleotide triphosphate hydrolases"/>
    <property type="match status" value="5"/>
</dbReference>
<evidence type="ECO:0000256" key="13">
    <source>
        <dbReference type="ARBA" id="ARBA00022840"/>
    </source>
</evidence>
<evidence type="ECO:0000256" key="10">
    <source>
        <dbReference type="ARBA" id="ARBA00022737"/>
    </source>
</evidence>
<dbReference type="VEuPathDB" id="VectorBase:AATE016383"/>
<dbReference type="Pfam" id="PF12774">
    <property type="entry name" value="AAA_6"/>
    <property type="match status" value="1"/>
</dbReference>
<feature type="domain" description="AAA+ ATPase" evidence="22">
    <location>
        <begin position="1922"/>
        <end position="2059"/>
    </location>
</feature>
<accession>A0A182JE49</accession>
<evidence type="ECO:0000256" key="21">
    <source>
        <dbReference type="ARBA" id="ARBA00023902"/>
    </source>
</evidence>
<evidence type="ECO:0000256" key="6">
    <source>
        <dbReference type="ARBA" id="ARBA00022473"/>
    </source>
</evidence>
<evidence type="ECO:0000256" key="5">
    <source>
        <dbReference type="ARBA" id="ARBA00022197"/>
    </source>
</evidence>
<proteinExistence type="inferred from homology"/>
<dbReference type="Gene3D" id="1.20.920.30">
    <property type="match status" value="1"/>
</dbReference>
<dbReference type="InterPro" id="IPR006149">
    <property type="entry name" value="EB_dom"/>
</dbReference>
<evidence type="ECO:0000313" key="23">
    <source>
        <dbReference type="EnsemblMetazoa" id="AATE016383-PA.1"/>
    </source>
</evidence>
<feature type="domain" description="AAA+ ATPase" evidence="22">
    <location>
        <begin position="2208"/>
        <end position="2355"/>
    </location>
</feature>
<dbReference type="Gene3D" id="6.10.140.1060">
    <property type="match status" value="1"/>
</dbReference>
<reference evidence="23" key="1">
    <citation type="submission" date="2022-08" db="UniProtKB">
        <authorList>
            <consortium name="EnsemblMetazoa"/>
        </authorList>
    </citation>
    <scope>IDENTIFICATION</scope>
    <source>
        <strain evidence="23">EBRO</strain>
    </source>
</reference>
<evidence type="ECO:0000256" key="3">
    <source>
        <dbReference type="ARBA" id="ARBA00004245"/>
    </source>
</evidence>